<dbReference type="Proteomes" id="UP000616885">
    <property type="component" value="Unassembled WGS sequence"/>
</dbReference>
<reference evidence="3" key="1">
    <citation type="submission" date="2020-10" db="EMBL/GenBank/DDBJ databases">
        <title>High-Quality Genome Resource of Clonostachys rosea strain S41 by Oxford Nanopore Long-Read Sequencing.</title>
        <authorList>
            <person name="Wang H."/>
        </authorList>
    </citation>
    <scope>NUCLEOTIDE SEQUENCE</scope>
    <source>
        <strain evidence="3">S41</strain>
    </source>
</reference>
<feature type="chain" id="PRO_5034401556" evidence="2">
    <location>
        <begin position="23"/>
        <end position="191"/>
    </location>
</feature>
<dbReference type="AlphaFoldDB" id="A0A8H7KB18"/>
<gene>
    <name evidence="3" type="ORF">IM811_016969</name>
</gene>
<feature type="compositionally biased region" description="Basic and acidic residues" evidence="1">
    <location>
        <begin position="144"/>
        <end position="155"/>
    </location>
</feature>
<protein>
    <submittedName>
        <fullName evidence="3">Uncharacterized protein</fullName>
    </submittedName>
</protein>
<accession>A0A8H7KB18</accession>
<dbReference type="EMBL" id="JADCTT010000008">
    <property type="protein sequence ID" value="KAF9749174.1"/>
    <property type="molecule type" value="Genomic_DNA"/>
</dbReference>
<evidence type="ECO:0000256" key="1">
    <source>
        <dbReference type="SAM" id="MobiDB-lite"/>
    </source>
</evidence>
<name>A0A8H7KB18_BIOOC</name>
<feature type="compositionally biased region" description="Basic and acidic residues" evidence="1">
    <location>
        <begin position="81"/>
        <end position="96"/>
    </location>
</feature>
<feature type="region of interest" description="Disordered" evidence="1">
    <location>
        <begin position="64"/>
        <end position="155"/>
    </location>
</feature>
<evidence type="ECO:0000313" key="4">
    <source>
        <dbReference type="Proteomes" id="UP000616885"/>
    </source>
</evidence>
<feature type="compositionally biased region" description="Basic residues" evidence="1">
    <location>
        <begin position="69"/>
        <end position="80"/>
    </location>
</feature>
<proteinExistence type="predicted"/>
<evidence type="ECO:0000256" key="2">
    <source>
        <dbReference type="SAM" id="SignalP"/>
    </source>
</evidence>
<feature type="signal peptide" evidence="2">
    <location>
        <begin position="1"/>
        <end position="22"/>
    </location>
</feature>
<organism evidence="3 4">
    <name type="scientific">Bionectria ochroleuca</name>
    <name type="common">Gliocladium roseum</name>
    <dbReference type="NCBI Taxonomy" id="29856"/>
    <lineage>
        <taxon>Eukaryota</taxon>
        <taxon>Fungi</taxon>
        <taxon>Dikarya</taxon>
        <taxon>Ascomycota</taxon>
        <taxon>Pezizomycotina</taxon>
        <taxon>Sordariomycetes</taxon>
        <taxon>Hypocreomycetidae</taxon>
        <taxon>Hypocreales</taxon>
        <taxon>Bionectriaceae</taxon>
        <taxon>Clonostachys</taxon>
    </lineage>
</organism>
<keyword evidence="2" id="KW-0732">Signal</keyword>
<feature type="compositionally biased region" description="Low complexity" evidence="1">
    <location>
        <begin position="97"/>
        <end position="127"/>
    </location>
</feature>
<sequence>MVAIKNIAVAALVAGLADQALAMPISGSAYETRDLQARRPFDESSLAQFFIGYRKLFRASHGIHDSKKQAKKAHHTKAKAAHTETHAEDHHAEADKASASASTTPEPAPEPAAAEETPAEEAPAAEAAPEELRDYEMELEERDMEERSYFEDMEERSYFEDMEEREVEFDERDIEELLYARYLASMEESEE</sequence>
<comment type="caution">
    <text evidence="3">The sequence shown here is derived from an EMBL/GenBank/DDBJ whole genome shotgun (WGS) entry which is preliminary data.</text>
</comment>
<evidence type="ECO:0000313" key="3">
    <source>
        <dbReference type="EMBL" id="KAF9749174.1"/>
    </source>
</evidence>